<proteinExistence type="inferred from homology"/>
<protein>
    <submittedName>
        <fullName evidence="6">Expressed protein</fullName>
    </submittedName>
</protein>
<comment type="subcellular location">
    <subcellularLocation>
        <location evidence="1">Membrane</location>
    </subcellularLocation>
</comment>
<evidence type="ECO:0000313" key="7">
    <source>
        <dbReference type="Proteomes" id="UP001153365"/>
    </source>
</evidence>
<dbReference type="GO" id="GO:0016020">
    <property type="term" value="C:membrane"/>
    <property type="evidence" value="ECO:0007669"/>
    <property type="project" value="UniProtKB-SubCell"/>
</dbReference>
<gene>
    <name evidence="6" type="ORF">PPACK8108_LOCUS4370</name>
</gene>
<dbReference type="Proteomes" id="UP001153365">
    <property type="component" value="Unassembled WGS sequence"/>
</dbReference>
<keyword evidence="7" id="KW-1185">Reference proteome</keyword>
<dbReference type="AlphaFoldDB" id="A0AAV0AN74"/>
<accession>A0AAV0AN74</accession>
<comment type="similarity">
    <text evidence="2">Belongs to the FUN14 family.</text>
</comment>
<keyword evidence="4" id="KW-1133">Transmembrane helix</keyword>
<keyword evidence="3" id="KW-0812">Transmembrane</keyword>
<reference evidence="6" key="1">
    <citation type="submission" date="2022-06" db="EMBL/GenBank/DDBJ databases">
        <authorList>
            <consortium name="SYNGENTA / RWTH Aachen University"/>
        </authorList>
    </citation>
    <scope>NUCLEOTIDE SEQUENCE</scope>
</reference>
<comment type="caution">
    <text evidence="6">The sequence shown here is derived from an EMBL/GenBank/DDBJ whole genome shotgun (WGS) entry which is preliminary data.</text>
</comment>
<dbReference type="Pfam" id="PF04930">
    <property type="entry name" value="FUN14"/>
    <property type="match status" value="1"/>
</dbReference>
<sequence>MIVWRSSLLISQNTLRALRSPSLSPSISNSFRQLIQFYPSPNPIDSQRISTLASSTLPNNRLRAVTHTSKWSEGLSENSSVDQNQTFGLVPSLADHWPISFNLRPGFTNRLSTLISQSKLSDRLLNQSKTTFLSRAVEFFNRSKSNGQNDQNGYRRRFVMNFSNLILCESMILNMDEQAETQGINLEQNQLERELEALNLGKRQSIVSLSKLSFGSLVGLFVGIFLRKGLSIAGFFLGGGFFILQYLHSKSLIDVNWPGFKNRYDSFISSLIGTRDDVGNHFVDDEGGDGGGVELRRIFKALIDFLTQDFQYRSTFILGFFLGFKMG</sequence>
<evidence type="ECO:0000256" key="4">
    <source>
        <dbReference type="ARBA" id="ARBA00022989"/>
    </source>
</evidence>
<dbReference type="InterPro" id="IPR007014">
    <property type="entry name" value="FUN14"/>
</dbReference>
<evidence type="ECO:0000313" key="6">
    <source>
        <dbReference type="EMBL" id="CAH7669731.1"/>
    </source>
</evidence>
<evidence type="ECO:0000256" key="2">
    <source>
        <dbReference type="ARBA" id="ARBA00009160"/>
    </source>
</evidence>
<evidence type="ECO:0000256" key="3">
    <source>
        <dbReference type="ARBA" id="ARBA00022692"/>
    </source>
</evidence>
<dbReference type="PANTHER" id="PTHR21346:SF10">
    <property type="entry name" value="TRANSMEMBRANE PROTEIN"/>
    <property type="match status" value="1"/>
</dbReference>
<dbReference type="PANTHER" id="PTHR21346">
    <property type="entry name" value="FUN14 DOMAIN CONTAINING"/>
    <property type="match status" value="1"/>
</dbReference>
<organism evidence="6 7">
    <name type="scientific">Phakopsora pachyrhizi</name>
    <name type="common">Asian soybean rust disease fungus</name>
    <dbReference type="NCBI Taxonomy" id="170000"/>
    <lineage>
        <taxon>Eukaryota</taxon>
        <taxon>Fungi</taxon>
        <taxon>Dikarya</taxon>
        <taxon>Basidiomycota</taxon>
        <taxon>Pucciniomycotina</taxon>
        <taxon>Pucciniomycetes</taxon>
        <taxon>Pucciniales</taxon>
        <taxon>Phakopsoraceae</taxon>
        <taxon>Phakopsora</taxon>
    </lineage>
</organism>
<keyword evidence="5" id="KW-0472">Membrane</keyword>
<evidence type="ECO:0000256" key="5">
    <source>
        <dbReference type="ARBA" id="ARBA00023136"/>
    </source>
</evidence>
<evidence type="ECO:0000256" key="1">
    <source>
        <dbReference type="ARBA" id="ARBA00004370"/>
    </source>
</evidence>
<name>A0AAV0AN74_PHAPC</name>
<dbReference type="EMBL" id="CALTRL010000805">
    <property type="protein sequence ID" value="CAH7669731.1"/>
    <property type="molecule type" value="Genomic_DNA"/>
</dbReference>